<dbReference type="CDD" id="cd06222">
    <property type="entry name" value="RNase_H_like"/>
    <property type="match status" value="1"/>
</dbReference>
<evidence type="ECO:0000313" key="3">
    <source>
        <dbReference type="EMBL" id="KAK5802901.1"/>
    </source>
</evidence>
<dbReference type="EMBL" id="JARKNE010000009">
    <property type="protein sequence ID" value="KAK5802901.1"/>
    <property type="molecule type" value="Genomic_DNA"/>
</dbReference>
<protein>
    <recommendedName>
        <fullName evidence="5">Reverse transcriptase</fullName>
    </recommendedName>
</protein>
<keyword evidence="4" id="KW-1185">Reference proteome</keyword>
<evidence type="ECO:0008006" key="5">
    <source>
        <dbReference type="Google" id="ProtNLM"/>
    </source>
</evidence>
<dbReference type="Pfam" id="PF13966">
    <property type="entry name" value="zf-RVT"/>
    <property type="match status" value="1"/>
</dbReference>
<accession>A0ABR0NPK9</accession>
<dbReference type="SUPFAM" id="SSF53098">
    <property type="entry name" value="Ribonuclease H-like"/>
    <property type="match status" value="1"/>
</dbReference>
<dbReference type="InterPro" id="IPR002156">
    <property type="entry name" value="RNaseH_domain"/>
</dbReference>
<dbReference type="InterPro" id="IPR044730">
    <property type="entry name" value="RNase_H-like_dom_plant"/>
</dbReference>
<dbReference type="InterPro" id="IPR026960">
    <property type="entry name" value="RVT-Znf"/>
</dbReference>
<proteinExistence type="predicted"/>
<dbReference type="PANTHER" id="PTHR47723:SF13">
    <property type="entry name" value="PUTATIVE-RELATED"/>
    <property type="match status" value="1"/>
</dbReference>
<evidence type="ECO:0000259" key="2">
    <source>
        <dbReference type="Pfam" id="PF13966"/>
    </source>
</evidence>
<reference evidence="3 4" key="1">
    <citation type="submission" date="2023-03" db="EMBL/GenBank/DDBJ databases">
        <title>WGS of Gossypium arboreum.</title>
        <authorList>
            <person name="Yu D."/>
        </authorList>
    </citation>
    <scope>NUCLEOTIDE SEQUENCE [LARGE SCALE GENOMIC DNA]</scope>
    <source>
        <tissue evidence="3">Leaf</tissue>
    </source>
</reference>
<dbReference type="Pfam" id="PF13456">
    <property type="entry name" value="RVT_3"/>
    <property type="match status" value="1"/>
</dbReference>
<dbReference type="InterPro" id="IPR012337">
    <property type="entry name" value="RNaseH-like_sf"/>
</dbReference>
<dbReference type="PANTHER" id="PTHR47723">
    <property type="entry name" value="OS05G0353850 PROTEIN"/>
    <property type="match status" value="1"/>
</dbReference>
<dbReference type="InterPro" id="IPR053151">
    <property type="entry name" value="RNase_H-like"/>
</dbReference>
<feature type="domain" description="Reverse transcriptase zinc-binding" evidence="2">
    <location>
        <begin position="8"/>
        <end position="79"/>
    </location>
</feature>
<feature type="domain" description="RNase H type-1" evidence="1">
    <location>
        <begin position="111"/>
        <end position="164"/>
    </location>
</feature>
<comment type="caution">
    <text evidence="3">The sequence shown here is derived from an EMBL/GenBank/DDBJ whole genome shotgun (WGS) entry which is preliminary data.</text>
</comment>
<evidence type="ECO:0000313" key="4">
    <source>
        <dbReference type="Proteomes" id="UP001358586"/>
    </source>
</evidence>
<evidence type="ECO:0000259" key="1">
    <source>
        <dbReference type="Pfam" id="PF13456"/>
    </source>
</evidence>
<organism evidence="3 4">
    <name type="scientific">Gossypium arboreum</name>
    <name type="common">Tree cotton</name>
    <name type="synonym">Gossypium nanking</name>
    <dbReference type="NCBI Taxonomy" id="29729"/>
    <lineage>
        <taxon>Eukaryota</taxon>
        <taxon>Viridiplantae</taxon>
        <taxon>Streptophyta</taxon>
        <taxon>Embryophyta</taxon>
        <taxon>Tracheophyta</taxon>
        <taxon>Spermatophyta</taxon>
        <taxon>Magnoliopsida</taxon>
        <taxon>eudicotyledons</taxon>
        <taxon>Gunneridae</taxon>
        <taxon>Pentapetalae</taxon>
        <taxon>rosids</taxon>
        <taxon>malvids</taxon>
        <taxon>Malvales</taxon>
        <taxon>Malvaceae</taxon>
        <taxon>Malvoideae</taxon>
        <taxon>Gossypium</taxon>
    </lineage>
</organism>
<name>A0ABR0NPK9_GOSAR</name>
<dbReference type="Proteomes" id="UP001358586">
    <property type="component" value="Chromosome 9"/>
</dbReference>
<sequence length="230" mass="26223">MLNEGDWKPKDEKWKSVWKLLGPQRVRFFIRTALQGSLLSNVERVRQGLAADSSCSFCGFHSEDILHILRDCAVAKEVWNQVLPVLKVDAKRSFNCTIEEEPFEDPIFLTTDGAVQIETGNGAASGIIRNANGDWILGYNRHLGKCSIFNAKLWGILEGLRRIQSILSPEKRWCLRYIPRDQNQVADCLAKQALSRPDILQVFDSPHPMTHKLIDLDKMKNIFSFQNNTL</sequence>
<gene>
    <name evidence="3" type="ORF">PVK06_030530</name>
</gene>